<protein>
    <submittedName>
        <fullName evidence="6">4Fe-4S binding protein</fullName>
    </submittedName>
</protein>
<sequence>MKMKRLKFNKTSCIGCQLCAQVCSAYKEGEYIPSKARIAIETYYDRGELKYADHFCILCGICARNCPAGAIKMDEYITVDHDKCIGCGACAEKCPKKVVRIRDEKSYICDTCKGDPKCVKTCPQHALTFE</sequence>
<comment type="caution">
    <text evidence="6">The sequence shown here is derived from an EMBL/GenBank/DDBJ whole genome shotgun (WGS) entry which is preliminary data.</text>
</comment>
<evidence type="ECO:0000313" key="6">
    <source>
        <dbReference type="EMBL" id="HIU26475.1"/>
    </source>
</evidence>
<dbReference type="PANTHER" id="PTHR43687">
    <property type="entry name" value="ADENYLYLSULFATE REDUCTASE, BETA SUBUNIT"/>
    <property type="match status" value="1"/>
</dbReference>
<evidence type="ECO:0000256" key="3">
    <source>
        <dbReference type="ARBA" id="ARBA00023004"/>
    </source>
</evidence>
<keyword evidence="1" id="KW-0004">4Fe-4S</keyword>
<evidence type="ECO:0000256" key="2">
    <source>
        <dbReference type="ARBA" id="ARBA00022723"/>
    </source>
</evidence>
<dbReference type="PROSITE" id="PS51379">
    <property type="entry name" value="4FE4S_FER_2"/>
    <property type="match status" value="3"/>
</dbReference>
<dbReference type="PROSITE" id="PS00198">
    <property type="entry name" value="4FE4S_FER_1"/>
    <property type="match status" value="1"/>
</dbReference>
<gene>
    <name evidence="6" type="ORF">IAC50_08295</name>
</gene>
<dbReference type="InterPro" id="IPR017900">
    <property type="entry name" value="4Fe4S_Fe_S_CS"/>
</dbReference>
<dbReference type="InterPro" id="IPR050572">
    <property type="entry name" value="Fe-S_Ferredoxin"/>
</dbReference>
<dbReference type="Proteomes" id="UP000824090">
    <property type="component" value="Unassembled WGS sequence"/>
</dbReference>
<dbReference type="SUPFAM" id="SSF54862">
    <property type="entry name" value="4Fe-4S ferredoxins"/>
    <property type="match status" value="1"/>
</dbReference>
<dbReference type="AlphaFoldDB" id="A0A9D1I3X7"/>
<keyword evidence="2" id="KW-0479">Metal-binding</keyword>
<feature type="domain" description="4Fe-4S ferredoxin-type" evidence="5">
    <location>
        <begin position="47"/>
        <end position="74"/>
    </location>
</feature>
<accession>A0A9D1I3X7</accession>
<evidence type="ECO:0000313" key="7">
    <source>
        <dbReference type="Proteomes" id="UP000824090"/>
    </source>
</evidence>
<feature type="domain" description="4Fe-4S ferredoxin-type" evidence="5">
    <location>
        <begin position="75"/>
        <end position="104"/>
    </location>
</feature>
<keyword evidence="4" id="KW-0411">Iron-sulfur</keyword>
<evidence type="ECO:0000259" key="5">
    <source>
        <dbReference type="PROSITE" id="PS51379"/>
    </source>
</evidence>
<feature type="domain" description="4Fe-4S ferredoxin-type" evidence="5">
    <location>
        <begin position="4"/>
        <end position="34"/>
    </location>
</feature>
<dbReference type="EMBL" id="DVMP01000153">
    <property type="protein sequence ID" value="HIU26475.1"/>
    <property type="molecule type" value="Genomic_DNA"/>
</dbReference>
<evidence type="ECO:0000256" key="1">
    <source>
        <dbReference type="ARBA" id="ARBA00022485"/>
    </source>
</evidence>
<evidence type="ECO:0000256" key="4">
    <source>
        <dbReference type="ARBA" id="ARBA00023014"/>
    </source>
</evidence>
<dbReference type="Pfam" id="PF12800">
    <property type="entry name" value="Fer4_4"/>
    <property type="match status" value="1"/>
</dbReference>
<keyword evidence="3" id="KW-0408">Iron</keyword>
<proteinExistence type="predicted"/>
<dbReference type="PANTHER" id="PTHR43687:SF1">
    <property type="entry name" value="FERREDOXIN III"/>
    <property type="match status" value="1"/>
</dbReference>
<dbReference type="Pfam" id="PF12838">
    <property type="entry name" value="Fer4_7"/>
    <property type="match status" value="1"/>
</dbReference>
<organism evidence="6 7">
    <name type="scientific">Candidatus Allocopromorpha excrementigallinarum</name>
    <dbReference type="NCBI Taxonomy" id="2840742"/>
    <lineage>
        <taxon>Bacteria</taxon>
        <taxon>Bacillati</taxon>
        <taxon>Bacillota</taxon>
        <taxon>Clostridia</taxon>
        <taxon>Eubacteriales</taxon>
        <taxon>Eubacteriaceae</taxon>
        <taxon>Eubacteriaceae incertae sedis</taxon>
        <taxon>Candidatus Allocopromorpha</taxon>
    </lineage>
</organism>
<dbReference type="InterPro" id="IPR017896">
    <property type="entry name" value="4Fe4S_Fe-S-bd"/>
</dbReference>
<reference evidence="6" key="1">
    <citation type="submission" date="2020-10" db="EMBL/GenBank/DDBJ databases">
        <authorList>
            <person name="Gilroy R."/>
        </authorList>
    </citation>
    <scope>NUCLEOTIDE SEQUENCE</scope>
    <source>
        <strain evidence="6">ChiHcec3-6078</strain>
    </source>
</reference>
<name>A0A9D1I3X7_9FIRM</name>
<dbReference type="GO" id="GO:0046872">
    <property type="term" value="F:metal ion binding"/>
    <property type="evidence" value="ECO:0007669"/>
    <property type="project" value="UniProtKB-KW"/>
</dbReference>
<reference evidence="6" key="2">
    <citation type="journal article" date="2021" name="PeerJ">
        <title>Extensive microbial diversity within the chicken gut microbiome revealed by metagenomics and culture.</title>
        <authorList>
            <person name="Gilroy R."/>
            <person name="Ravi A."/>
            <person name="Getino M."/>
            <person name="Pursley I."/>
            <person name="Horton D.L."/>
            <person name="Alikhan N.F."/>
            <person name="Baker D."/>
            <person name="Gharbi K."/>
            <person name="Hall N."/>
            <person name="Watson M."/>
            <person name="Adriaenssens E.M."/>
            <person name="Foster-Nyarko E."/>
            <person name="Jarju S."/>
            <person name="Secka A."/>
            <person name="Antonio M."/>
            <person name="Oren A."/>
            <person name="Chaudhuri R.R."/>
            <person name="La Ragione R."/>
            <person name="Hildebrand F."/>
            <person name="Pallen M.J."/>
        </authorList>
    </citation>
    <scope>NUCLEOTIDE SEQUENCE</scope>
    <source>
        <strain evidence="6">ChiHcec3-6078</strain>
    </source>
</reference>
<dbReference type="Gene3D" id="3.30.70.20">
    <property type="match status" value="2"/>
</dbReference>
<dbReference type="GO" id="GO:0051539">
    <property type="term" value="F:4 iron, 4 sulfur cluster binding"/>
    <property type="evidence" value="ECO:0007669"/>
    <property type="project" value="UniProtKB-KW"/>
</dbReference>